<dbReference type="InterPro" id="IPR027417">
    <property type="entry name" value="P-loop_NTPase"/>
</dbReference>
<keyword evidence="1" id="KW-0547">Nucleotide-binding</keyword>
<protein>
    <recommendedName>
        <fullName evidence="4">ATPase AAA-type core domain-containing protein</fullName>
    </recommendedName>
</protein>
<dbReference type="EMBL" id="JADFTS010000008">
    <property type="protein sequence ID" value="KAF9591106.1"/>
    <property type="molecule type" value="Genomic_DNA"/>
</dbReference>
<feature type="domain" description="ATPase AAA-type core" evidence="4">
    <location>
        <begin position="147"/>
        <end position="197"/>
    </location>
</feature>
<name>A0A835H0S3_9MAGN</name>
<organism evidence="5 6">
    <name type="scientific">Coptis chinensis</name>
    <dbReference type="NCBI Taxonomy" id="261450"/>
    <lineage>
        <taxon>Eukaryota</taxon>
        <taxon>Viridiplantae</taxon>
        <taxon>Streptophyta</taxon>
        <taxon>Embryophyta</taxon>
        <taxon>Tracheophyta</taxon>
        <taxon>Spermatophyta</taxon>
        <taxon>Magnoliopsida</taxon>
        <taxon>Ranunculales</taxon>
        <taxon>Ranunculaceae</taxon>
        <taxon>Coptidoideae</taxon>
        <taxon>Coptis</taxon>
    </lineage>
</organism>
<dbReference type="Proteomes" id="UP000631114">
    <property type="component" value="Unassembled WGS sequence"/>
</dbReference>
<proteinExistence type="predicted"/>
<keyword evidence="2" id="KW-0067">ATP-binding</keyword>
<dbReference type="Pfam" id="PF00004">
    <property type="entry name" value="AAA"/>
    <property type="match status" value="1"/>
</dbReference>
<evidence type="ECO:0000259" key="4">
    <source>
        <dbReference type="Pfam" id="PF00004"/>
    </source>
</evidence>
<keyword evidence="6" id="KW-1185">Reference proteome</keyword>
<feature type="transmembrane region" description="Helical" evidence="3">
    <location>
        <begin position="209"/>
        <end position="236"/>
    </location>
</feature>
<dbReference type="GO" id="GO:0016887">
    <property type="term" value="F:ATP hydrolysis activity"/>
    <property type="evidence" value="ECO:0007669"/>
    <property type="project" value="InterPro"/>
</dbReference>
<dbReference type="InterPro" id="IPR003959">
    <property type="entry name" value="ATPase_AAA_core"/>
</dbReference>
<accession>A0A835H0S3</accession>
<comment type="caution">
    <text evidence="5">The sequence shown here is derived from an EMBL/GenBank/DDBJ whole genome shotgun (WGS) entry which is preliminary data.</text>
</comment>
<evidence type="ECO:0000313" key="6">
    <source>
        <dbReference type="Proteomes" id="UP000631114"/>
    </source>
</evidence>
<dbReference type="GO" id="GO:0005524">
    <property type="term" value="F:ATP binding"/>
    <property type="evidence" value="ECO:0007669"/>
    <property type="project" value="UniProtKB-KW"/>
</dbReference>
<sequence length="344" mass="38556">MEVVLRVSQHLDLRRKSSSPSPGQIILPHYKAVFSGTSLAYGILMGSRWSIPISELKLGCELVFLHLCHGCLSPITNAYTCYSFSWTALVDIWKLECTSCPRYAGDNSSNMKEKTQNHSSLSKVFPIATEATKKVVIAHLHNRMANWNESREHPPSIMFMAEIDSIGSAGMESGSGNGHNEVQRTMLELLNQLDGLTWVLTAILGEWVMFYWFAMISGVTSCIISTMGSWSGIYSLTGHWKIHRSRPPTKNSKGSKLERVLGLPDGLDFHMNEQCLAYEVYQIRAMCRHLFPGCDMTKDDNFMLAIEVVEQILNCRFFDKSLLAKALTHSSFADSSPSYILTNV</sequence>
<keyword evidence="3" id="KW-0812">Transmembrane</keyword>
<evidence type="ECO:0000256" key="3">
    <source>
        <dbReference type="SAM" id="Phobius"/>
    </source>
</evidence>
<evidence type="ECO:0000256" key="2">
    <source>
        <dbReference type="ARBA" id="ARBA00022840"/>
    </source>
</evidence>
<reference evidence="5 6" key="1">
    <citation type="submission" date="2020-10" db="EMBL/GenBank/DDBJ databases">
        <title>The Coptis chinensis genome and diversification of protoberbering-type alkaloids.</title>
        <authorList>
            <person name="Wang B."/>
            <person name="Shu S."/>
            <person name="Song C."/>
            <person name="Liu Y."/>
        </authorList>
    </citation>
    <scope>NUCLEOTIDE SEQUENCE [LARGE SCALE GENOMIC DNA]</scope>
    <source>
        <strain evidence="5">HL-2020</strain>
        <tissue evidence="5">Leaf</tissue>
    </source>
</reference>
<dbReference type="PANTHER" id="PTHR23073">
    <property type="entry name" value="26S PROTEASOME REGULATORY SUBUNIT"/>
    <property type="match status" value="1"/>
</dbReference>
<evidence type="ECO:0000256" key="1">
    <source>
        <dbReference type="ARBA" id="ARBA00022741"/>
    </source>
</evidence>
<gene>
    <name evidence="5" type="ORF">IFM89_001450</name>
</gene>
<dbReference type="OrthoDB" id="9443236at2759"/>
<dbReference type="InterPro" id="IPR050221">
    <property type="entry name" value="26S_Proteasome_ATPase"/>
</dbReference>
<evidence type="ECO:0000313" key="5">
    <source>
        <dbReference type="EMBL" id="KAF9591106.1"/>
    </source>
</evidence>
<keyword evidence="3" id="KW-1133">Transmembrane helix</keyword>
<keyword evidence="3" id="KW-0472">Membrane</keyword>
<dbReference type="AlphaFoldDB" id="A0A835H0S3"/>
<dbReference type="Gene3D" id="3.40.50.300">
    <property type="entry name" value="P-loop containing nucleotide triphosphate hydrolases"/>
    <property type="match status" value="1"/>
</dbReference>